<evidence type="ECO:0000256" key="1">
    <source>
        <dbReference type="SAM" id="Coils"/>
    </source>
</evidence>
<sequence>MNEQQDVATEQPTAEQSAPEREQPTTEQNVTAQGVTEQGDTEQGDTERGTENAEASNGNAEQGTQKKAKGRKQTGARKTRQVELTLTVSGTAEGEWQADLTHAGKKIVQGLPIAASAVSKAAGELHDDISEAIESVLSEARQQHEARLAELEAELQRVRKTLEDLES</sequence>
<evidence type="ECO:0000256" key="2">
    <source>
        <dbReference type="SAM" id="MobiDB-lite"/>
    </source>
</evidence>
<keyword evidence="1" id="KW-0175">Coiled coil</keyword>
<dbReference type="AlphaFoldDB" id="A0A1I6Z8M7"/>
<organism evidence="3 4">
    <name type="scientific">Actinopolyspora righensis</name>
    <dbReference type="NCBI Taxonomy" id="995060"/>
    <lineage>
        <taxon>Bacteria</taxon>
        <taxon>Bacillati</taxon>
        <taxon>Actinomycetota</taxon>
        <taxon>Actinomycetes</taxon>
        <taxon>Actinopolysporales</taxon>
        <taxon>Actinopolysporaceae</taxon>
        <taxon>Actinopolyspora</taxon>
        <taxon>Actinopolyspora alba group</taxon>
    </lineage>
</organism>
<feature type="compositionally biased region" description="Polar residues" evidence="2">
    <location>
        <begin position="25"/>
        <end position="38"/>
    </location>
</feature>
<dbReference type="InterPro" id="IPR046282">
    <property type="entry name" value="DUF6319"/>
</dbReference>
<feature type="compositionally biased region" description="Polar residues" evidence="2">
    <location>
        <begin position="1"/>
        <end position="16"/>
    </location>
</feature>
<feature type="compositionally biased region" description="Basic residues" evidence="2">
    <location>
        <begin position="66"/>
        <end position="79"/>
    </location>
</feature>
<evidence type="ECO:0000313" key="4">
    <source>
        <dbReference type="Proteomes" id="UP000199165"/>
    </source>
</evidence>
<feature type="coiled-coil region" evidence="1">
    <location>
        <begin position="134"/>
        <end position="161"/>
    </location>
</feature>
<feature type="compositionally biased region" description="Polar residues" evidence="2">
    <location>
        <begin position="53"/>
        <end position="65"/>
    </location>
</feature>
<accession>A0A1I6Z8M7</accession>
<feature type="region of interest" description="Disordered" evidence="2">
    <location>
        <begin position="1"/>
        <end position="80"/>
    </location>
</feature>
<name>A0A1I6Z8M7_9ACTN</name>
<gene>
    <name evidence="3" type="ORF">SAMN04487904_10480</name>
</gene>
<keyword evidence="4" id="KW-1185">Reference proteome</keyword>
<dbReference type="Pfam" id="PF19844">
    <property type="entry name" value="DUF6319"/>
    <property type="match status" value="1"/>
</dbReference>
<dbReference type="EMBL" id="FPAT01000004">
    <property type="protein sequence ID" value="SFT59023.1"/>
    <property type="molecule type" value="Genomic_DNA"/>
</dbReference>
<protein>
    <submittedName>
        <fullName evidence="3">Uncharacterized protein</fullName>
    </submittedName>
</protein>
<dbReference type="Proteomes" id="UP000199165">
    <property type="component" value="Unassembled WGS sequence"/>
</dbReference>
<reference evidence="4" key="1">
    <citation type="submission" date="2016-10" db="EMBL/GenBank/DDBJ databases">
        <authorList>
            <person name="Varghese N."/>
            <person name="Submissions S."/>
        </authorList>
    </citation>
    <scope>NUCLEOTIDE SEQUENCE [LARGE SCALE GENOMIC DNA]</scope>
    <source>
        <strain evidence="4">DSM 45501</strain>
    </source>
</reference>
<dbReference type="RefSeq" id="WP_092977193.1">
    <property type="nucleotide sequence ID" value="NZ_FPAT01000004.1"/>
</dbReference>
<evidence type="ECO:0000313" key="3">
    <source>
        <dbReference type="EMBL" id="SFT59023.1"/>
    </source>
</evidence>
<proteinExistence type="predicted"/>